<dbReference type="EMBL" id="KV417572">
    <property type="protein sequence ID" value="KZP18489.1"/>
    <property type="molecule type" value="Genomic_DNA"/>
</dbReference>
<sequence>AAGPTDPDELPEQRHAGAVGYGPNYQRGVGTGEKIAGTIEEIKGKILKKPDVAEHGHLRKTGELGKQAEAQEPDPFAKGDAEEGFSQPGVVAPEGTAKGERQAAGGNVDGVKTIG</sequence>
<evidence type="ECO:0000313" key="4">
    <source>
        <dbReference type="Proteomes" id="UP000076532"/>
    </source>
</evidence>
<evidence type="ECO:0000313" key="3">
    <source>
        <dbReference type="EMBL" id="KZP18492.1"/>
    </source>
</evidence>
<dbReference type="STRING" id="436010.A0A166H541"/>
<gene>
    <name evidence="3" type="ORF">FIBSPDRAFT_707528</name>
    <name evidence="2" type="ORF">FIBSPDRAFT_710010</name>
</gene>
<feature type="region of interest" description="Disordered" evidence="1">
    <location>
        <begin position="52"/>
        <end position="115"/>
    </location>
</feature>
<feature type="non-terminal residue" evidence="2">
    <location>
        <position position="1"/>
    </location>
</feature>
<dbReference type="EMBL" id="KV417572">
    <property type="protein sequence ID" value="KZP18492.1"/>
    <property type="molecule type" value="Genomic_DNA"/>
</dbReference>
<evidence type="ECO:0000313" key="2">
    <source>
        <dbReference type="EMBL" id="KZP18489.1"/>
    </source>
</evidence>
<reference evidence="2 4" key="1">
    <citation type="journal article" date="2016" name="Mol. Biol. Evol.">
        <title>Comparative Genomics of Early-Diverging Mushroom-Forming Fungi Provides Insights into the Origins of Lignocellulose Decay Capabilities.</title>
        <authorList>
            <person name="Nagy L.G."/>
            <person name="Riley R."/>
            <person name="Tritt A."/>
            <person name="Adam C."/>
            <person name="Daum C."/>
            <person name="Floudas D."/>
            <person name="Sun H."/>
            <person name="Yadav J.S."/>
            <person name="Pangilinan J."/>
            <person name="Larsson K.H."/>
            <person name="Matsuura K."/>
            <person name="Barry K."/>
            <person name="Labutti K."/>
            <person name="Kuo R."/>
            <person name="Ohm R.A."/>
            <person name="Bhattacharya S.S."/>
            <person name="Shirouzu T."/>
            <person name="Yoshinaga Y."/>
            <person name="Martin F.M."/>
            <person name="Grigoriev I.V."/>
            <person name="Hibbett D.S."/>
        </authorList>
    </citation>
    <scope>NUCLEOTIDE SEQUENCE [LARGE SCALE GENOMIC DNA]</scope>
    <source>
        <strain evidence="2 4">CBS 109695</strain>
    </source>
</reference>
<feature type="compositionally biased region" description="Basic and acidic residues" evidence="1">
    <location>
        <begin position="52"/>
        <end position="63"/>
    </location>
</feature>
<feature type="region of interest" description="Disordered" evidence="1">
    <location>
        <begin position="1"/>
        <end position="28"/>
    </location>
</feature>
<accession>A0A166H541</accession>
<keyword evidence="4" id="KW-1185">Reference proteome</keyword>
<dbReference type="OrthoDB" id="2500073at2759"/>
<feature type="compositionally biased region" description="Acidic residues" evidence="1">
    <location>
        <begin position="1"/>
        <end position="10"/>
    </location>
</feature>
<dbReference type="Proteomes" id="UP000076532">
    <property type="component" value="Unassembled WGS sequence"/>
</dbReference>
<organism evidence="2 4">
    <name type="scientific">Athelia psychrophila</name>
    <dbReference type="NCBI Taxonomy" id="1759441"/>
    <lineage>
        <taxon>Eukaryota</taxon>
        <taxon>Fungi</taxon>
        <taxon>Dikarya</taxon>
        <taxon>Basidiomycota</taxon>
        <taxon>Agaricomycotina</taxon>
        <taxon>Agaricomycetes</taxon>
        <taxon>Agaricomycetidae</taxon>
        <taxon>Atheliales</taxon>
        <taxon>Atheliaceae</taxon>
        <taxon>Athelia</taxon>
    </lineage>
</organism>
<name>A0A166H541_9AGAM</name>
<protein>
    <submittedName>
        <fullName evidence="2">Uncharacterized protein</fullName>
    </submittedName>
</protein>
<feature type="non-terminal residue" evidence="2">
    <location>
        <position position="115"/>
    </location>
</feature>
<proteinExistence type="predicted"/>
<evidence type="ECO:0000256" key="1">
    <source>
        <dbReference type="SAM" id="MobiDB-lite"/>
    </source>
</evidence>
<dbReference type="AlphaFoldDB" id="A0A166H541"/>